<dbReference type="EMBL" id="MVGC01000367">
    <property type="protein sequence ID" value="RJE19820.1"/>
    <property type="molecule type" value="Genomic_DNA"/>
</dbReference>
<feature type="compositionally biased region" description="Basic and acidic residues" evidence="1">
    <location>
        <begin position="495"/>
        <end position="505"/>
    </location>
</feature>
<evidence type="ECO:0000256" key="1">
    <source>
        <dbReference type="SAM" id="MobiDB-lite"/>
    </source>
</evidence>
<gene>
    <name evidence="2" type="ORF">PHISCL_07851</name>
</gene>
<organism evidence="2 3">
    <name type="scientific">Aspergillus sclerotialis</name>
    <dbReference type="NCBI Taxonomy" id="2070753"/>
    <lineage>
        <taxon>Eukaryota</taxon>
        <taxon>Fungi</taxon>
        <taxon>Dikarya</taxon>
        <taxon>Ascomycota</taxon>
        <taxon>Pezizomycotina</taxon>
        <taxon>Eurotiomycetes</taxon>
        <taxon>Eurotiomycetidae</taxon>
        <taxon>Eurotiales</taxon>
        <taxon>Aspergillaceae</taxon>
        <taxon>Aspergillus</taxon>
        <taxon>Aspergillus subgen. Polypaecilum</taxon>
    </lineage>
</organism>
<feature type="compositionally biased region" description="Basic and acidic residues" evidence="1">
    <location>
        <begin position="145"/>
        <end position="225"/>
    </location>
</feature>
<dbReference type="OrthoDB" id="2504266at2759"/>
<evidence type="ECO:0000313" key="2">
    <source>
        <dbReference type="EMBL" id="RJE19820.1"/>
    </source>
</evidence>
<feature type="region of interest" description="Disordered" evidence="1">
    <location>
        <begin position="696"/>
        <end position="755"/>
    </location>
</feature>
<sequence length="755" mass="83585">MARRYQIDELLSLRSSPLIEKPANLPPIEEWMGPIPDPRRAANPREHNSPESTSNRRPSLFEARHISRGSNSDDIILGPPKTAFASSRMASKGSIDATERSSRPFESDEPKNDRFNFRDKIFRDKDAGDRDFDRRDSRPSAFGFRRGDNKEDWKEGRPRRTFGPDEHDRKPRRNGDFDRWEGKDNRDPRDNERGPKERDGRFMPRRDGQHGRSRLEGSWFRDDNGHVGPDGEEERPSVRNREWRRDRHGADRDWTRGSKFEQEPEWLDSTEPEEPRRVHTQEDFERWKEKMKAGSAQAHGGEKKEPPVENATSTTSKAEHRPTDGEIFSHGGAPLQSDMTMERFFGLLGDKKPTPAMGSPSPIESPAKEKPAAKPMKSSRFAGLFSPTPENRLKEQESQGGIKPSPSPNTASSDADQEGFQRILQMLGSSKSRNGTPHNEHAQHPTHPSMLQAEQARAPMPGAAKEPVNRPENMCMPESFPGRNAVPGTQENPLSEDHDKDDPEASRAQLLRLMQQVQINPMRNAGPNHGQPQSAGPAPGMMNMPPDVLPRPPGIQSPQKMSEFLDDPAIANMQRPEGRRPPMGFFDEAHSRPMPKFPCLLRPPGFEHMPPPPGWPGHQLPPQQAGGPGPLPPPPGIPARGINPNFMPNMMPMHGNMPPINERQQVPRGPGGNGAAAFGPPPGMMPPPPGYMNMNGPPSGLPPEAFMGPGQGGQGPFGGHAGPQGPPPSSRQLLEMFGQGNGGEGRGMPGPGQFR</sequence>
<keyword evidence="3" id="KW-1185">Reference proteome</keyword>
<dbReference type="Pfam" id="PF20566">
    <property type="entry name" value="Eap1"/>
    <property type="match status" value="1"/>
</dbReference>
<feature type="compositionally biased region" description="Polar residues" evidence="1">
    <location>
        <begin position="427"/>
        <end position="437"/>
    </location>
</feature>
<feature type="region of interest" description="Disordered" evidence="1">
    <location>
        <begin position="523"/>
        <end position="545"/>
    </location>
</feature>
<protein>
    <submittedName>
        <fullName evidence="2">Uncharacterized protein</fullName>
    </submittedName>
</protein>
<comment type="caution">
    <text evidence="2">The sequence shown here is derived from an EMBL/GenBank/DDBJ whole genome shotgun (WGS) entry which is preliminary data.</text>
</comment>
<feature type="compositionally biased region" description="Low complexity" evidence="1">
    <location>
        <begin position="535"/>
        <end position="545"/>
    </location>
</feature>
<dbReference type="InterPro" id="IPR046784">
    <property type="entry name" value="Eap1"/>
</dbReference>
<feature type="compositionally biased region" description="Gly residues" evidence="1">
    <location>
        <begin position="709"/>
        <end position="722"/>
    </location>
</feature>
<reference evidence="3" key="1">
    <citation type="submission" date="2017-02" db="EMBL/GenBank/DDBJ databases">
        <authorList>
            <person name="Tafer H."/>
            <person name="Lopandic K."/>
        </authorList>
    </citation>
    <scope>NUCLEOTIDE SEQUENCE [LARGE SCALE GENOMIC DNA]</scope>
    <source>
        <strain evidence="3">CBS 366.77</strain>
    </source>
</reference>
<feature type="compositionally biased region" description="Basic and acidic residues" evidence="1">
    <location>
        <begin position="273"/>
        <end position="292"/>
    </location>
</feature>
<feature type="compositionally biased region" description="Gly residues" evidence="1">
    <location>
        <begin position="739"/>
        <end position="755"/>
    </location>
</feature>
<feature type="region of interest" description="Disordered" evidence="1">
    <location>
        <begin position="606"/>
        <end position="633"/>
    </location>
</feature>
<feature type="compositionally biased region" description="Basic and acidic residues" evidence="1">
    <location>
        <begin position="37"/>
        <end position="49"/>
    </location>
</feature>
<feature type="region of interest" description="Disordered" evidence="1">
    <location>
        <begin position="16"/>
        <end position="508"/>
    </location>
</feature>
<feature type="compositionally biased region" description="Basic and acidic residues" evidence="1">
    <location>
        <begin position="234"/>
        <end position="262"/>
    </location>
</feature>
<dbReference type="STRING" id="2070753.A0A3A2ZB36"/>
<evidence type="ECO:0000313" key="3">
    <source>
        <dbReference type="Proteomes" id="UP000266188"/>
    </source>
</evidence>
<name>A0A3A2ZB36_9EURO</name>
<feature type="compositionally biased region" description="Basic and acidic residues" evidence="1">
    <location>
        <begin position="97"/>
        <end position="138"/>
    </location>
</feature>
<dbReference type="Proteomes" id="UP000266188">
    <property type="component" value="Unassembled WGS sequence"/>
</dbReference>
<dbReference type="AlphaFoldDB" id="A0A3A2ZB36"/>
<proteinExistence type="predicted"/>
<feature type="compositionally biased region" description="Acidic residues" evidence="1">
    <location>
        <begin position="263"/>
        <end position="272"/>
    </location>
</feature>
<accession>A0A3A2ZB36</accession>
<feature type="compositionally biased region" description="Low complexity" evidence="1">
    <location>
        <begin position="616"/>
        <end position="625"/>
    </location>
</feature>